<dbReference type="InterPro" id="IPR037018">
    <property type="entry name" value="GH65_N"/>
</dbReference>
<dbReference type="GO" id="GO:0004553">
    <property type="term" value="F:hydrolase activity, hydrolyzing O-glycosyl compounds"/>
    <property type="evidence" value="ECO:0007669"/>
    <property type="project" value="TreeGrafter"/>
</dbReference>
<dbReference type="Gene3D" id="1.50.10.10">
    <property type="match status" value="1"/>
</dbReference>
<name>A0A0U1DMH4_9MYCO</name>
<dbReference type="STRING" id="761804.BN000_04502"/>
<gene>
    <name evidence="5" type="ORF">BN000_04502</name>
</gene>
<organism evidence="5 6">
    <name type="scientific">Mycobacterium europaeum</name>
    <dbReference type="NCBI Taxonomy" id="761804"/>
    <lineage>
        <taxon>Bacteria</taxon>
        <taxon>Bacillati</taxon>
        <taxon>Actinomycetota</taxon>
        <taxon>Actinomycetes</taxon>
        <taxon>Mycobacteriales</taxon>
        <taxon>Mycobacteriaceae</taxon>
        <taxon>Mycobacterium</taxon>
        <taxon>Mycobacterium simiae complex</taxon>
    </lineage>
</organism>
<feature type="compositionally biased region" description="Basic and acidic residues" evidence="4">
    <location>
        <begin position="777"/>
        <end position="788"/>
    </location>
</feature>
<dbReference type="SUPFAM" id="SSF48208">
    <property type="entry name" value="Six-hairpin glycosidases"/>
    <property type="match status" value="1"/>
</dbReference>
<feature type="compositionally biased region" description="Pro residues" evidence="4">
    <location>
        <begin position="765"/>
        <end position="776"/>
    </location>
</feature>
<protein>
    <submittedName>
        <fullName evidence="5">Glycoside hydrolase 65, central catalytic</fullName>
    </submittedName>
</protein>
<accession>A0A0U1DMH4</accession>
<dbReference type="InterPro" id="IPR005196">
    <property type="entry name" value="Glyco_hydro_65_N"/>
</dbReference>
<evidence type="ECO:0000256" key="1">
    <source>
        <dbReference type="ARBA" id="ARBA00006768"/>
    </source>
</evidence>
<evidence type="ECO:0000313" key="5">
    <source>
        <dbReference type="EMBL" id="CQD19352.1"/>
    </source>
</evidence>
<dbReference type="AlphaFoldDB" id="A0A0U1DMH4"/>
<keyword evidence="3" id="KW-0326">Glycosidase</keyword>
<dbReference type="Pfam" id="PF03633">
    <property type="entry name" value="Glyco_hydro_65C"/>
    <property type="match status" value="1"/>
</dbReference>
<dbReference type="SUPFAM" id="SSF74650">
    <property type="entry name" value="Galactose mutarotase-like"/>
    <property type="match status" value="1"/>
</dbReference>
<dbReference type="PIRSF" id="PIRSF036289">
    <property type="entry name" value="Glycosyl_hydrolase_malt_phosph"/>
    <property type="match status" value="1"/>
</dbReference>
<dbReference type="InterPro" id="IPR005194">
    <property type="entry name" value="Glyco_hydro_65_C"/>
</dbReference>
<keyword evidence="2 5" id="KW-0378">Hydrolase</keyword>
<dbReference type="FunFam" id="1.50.10.10:FF:000029">
    <property type="entry name" value="Family 65 glycosyl hydrolase"/>
    <property type="match status" value="1"/>
</dbReference>
<dbReference type="Proteomes" id="UP000199601">
    <property type="component" value="Unassembled WGS sequence"/>
</dbReference>
<dbReference type="Pfam" id="PF03632">
    <property type="entry name" value="Glyco_hydro_65m"/>
    <property type="match status" value="1"/>
</dbReference>
<sequence>MITDEAFPVDPWHVSETQLDLNLLAQSESLFTLSNGHIGLRGNLDEGEPYGLPGTYLNSFYEIRPLPYAEAGYGYPEAGQTIVDVTNGKIIRLLVEDEPFDVRYGELLSHERVLDMRAGTMTRSAHWRSPAGKEIRLVSTRLVSLVQRGVAALEYVVEAVGEFVRVTVQSELVTNEDQPQTSGDPRVSAILESPLVAVDHENTETGALLMHRTRSSALMMAAAMDHEIDVPGRVEFSTDARDDLARTTVICGLRAGQKLRIVKYLAYGWSSMRSRPALRDQAAAAIHSARYSGWQGLLDAQRKYLDDFWDSADVEVEGDPESQQAVRFGLFHLLQASARAERRAIPAKGLTGTGYDGHAFWDTESYVLPVLTYTAPHAVADALRWRASTLDLAKERAAELGLRGASFPWRTIRGQECSAYWPAGTAAWHINADIAMAFERYRIVTGDEELEKCCGLGVLVETARLWVSLGHHDRHGVWHLDGVTGPDEYTAIVRDNVFTNLMAAHNLRTAAEACNRHPEAAEAMGVTTEETASWRDAADAANVPYDTGLGVHQQCEGFTTLAEWDFKENHAYPLLLHDPYVRLYPAQVIKQADLVLAMQWQSHAFTPEQKARNVDYYERRMVRDSSLSACTQAVMCAEVGHLELAHDYAYEAGLIDLRDLHHNTRDGLHMASLAGAWTALVGGFGGLRDDEGILSLNPALPDGISRLRFRLRWRDFRVTVDVNHSEVTYTVRDGPGGQLTIRHAGEEVTLSTDAPKTIAVQPRKPLLPPPQQPPGREPLHRRALTRDK</sequence>
<dbReference type="PANTHER" id="PTHR11051">
    <property type="entry name" value="GLYCOSYL HYDROLASE-RELATED"/>
    <property type="match status" value="1"/>
</dbReference>
<dbReference type="PANTHER" id="PTHR11051:SF13">
    <property type="entry name" value="GLYCOSYL TRANSFERASE"/>
    <property type="match status" value="1"/>
</dbReference>
<dbReference type="GO" id="GO:0030246">
    <property type="term" value="F:carbohydrate binding"/>
    <property type="evidence" value="ECO:0007669"/>
    <property type="project" value="InterPro"/>
</dbReference>
<dbReference type="OrthoDB" id="9816160at2"/>
<dbReference type="InterPro" id="IPR012341">
    <property type="entry name" value="6hp_glycosidase-like_sf"/>
</dbReference>
<dbReference type="InterPro" id="IPR008928">
    <property type="entry name" value="6-hairpin_glycosidase_sf"/>
</dbReference>
<evidence type="ECO:0000256" key="4">
    <source>
        <dbReference type="SAM" id="MobiDB-lite"/>
    </source>
</evidence>
<dbReference type="Gene3D" id="2.60.420.10">
    <property type="entry name" value="Maltose phosphorylase, domain 3"/>
    <property type="match status" value="1"/>
</dbReference>
<proteinExistence type="inferred from homology"/>
<evidence type="ECO:0000256" key="2">
    <source>
        <dbReference type="ARBA" id="ARBA00022801"/>
    </source>
</evidence>
<comment type="similarity">
    <text evidence="1">Belongs to the glycosyl hydrolase 65 family.</text>
</comment>
<dbReference type="Gene3D" id="2.70.98.40">
    <property type="entry name" value="Glycoside hydrolase, family 65, N-terminal domain"/>
    <property type="match status" value="1"/>
</dbReference>
<dbReference type="Pfam" id="PF03636">
    <property type="entry name" value="Glyco_hydro_65N"/>
    <property type="match status" value="1"/>
</dbReference>
<keyword evidence="6" id="KW-1185">Reference proteome</keyword>
<dbReference type="GO" id="GO:0005975">
    <property type="term" value="P:carbohydrate metabolic process"/>
    <property type="evidence" value="ECO:0007669"/>
    <property type="project" value="InterPro"/>
</dbReference>
<feature type="region of interest" description="Disordered" evidence="4">
    <location>
        <begin position="755"/>
        <end position="788"/>
    </location>
</feature>
<dbReference type="EMBL" id="CTEC01000002">
    <property type="protein sequence ID" value="CQD19352.1"/>
    <property type="molecule type" value="Genomic_DNA"/>
</dbReference>
<evidence type="ECO:0000256" key="3">
    <source>
        <dbReference type="ARBA" id="ARBA00023295"/>
    </source>
</evidence>
<dbReference type="FunFam" id="2.70.98.40:FF:000001">
    <property type="entry name" value="Family 65 glycosyl hydrolase"/>
    <property type="match status" value="1"/>
</dbReference>
<dbReference type="InterPro" id="IPR017045">
    <property type="entry name" value="Malt_Pase/Glycosyl_Hdrlase"/>
</dbReference>
<dbReference type="GO" id="GO:0016757">
    <property type="term" value="F:glycosyltransferase activity"/>
    <property type="evidence" value="ECO:0007669"/>
    <property type="project" value="UniProtKB-ARBA"/>
</dbReference>
<dbReference type="InterPro" id="IPR005195">
    <property type="entry name" value="Glyco_hydro_65_M"/>
</dbReference>
<dbReference type="RefSeq" id="WP_085242200.1">
    <property type="nucleotide sequence ID" value="NZ_CTEC01000002.1"/>
</dbReference>
<evidence type="ECO:0000313" key="6">
    <source>
        <dbReference type="Proteomes" id="UP000199601"/>
    </source>
</evidence>
<dbReference type="InterPro" id="IPR011013">
    <property type="entry name" value="Gal_mutarotase_sf_dom"/>
</dbReference>
<reference evidence="6" key="1">
    <citation type="submission" date="2015-03" db="EMBL/GenBank/DDBJ databases">
        <authorList>
            <person name="Urmite Genomes"/>
        </authorList>
    </citation>
    <scope>NUCLEOTIDE SEQUENCE [LARGE SCALE GENOMIC DNA]</scope>
    <source>
        <strain evidence="6">CSUR P1344</strain>
    </source>
</reference>